<evidence type="ECO:0000313" key="5">
    <source>
        <dbReference type="EMBL" id="VAW02426.1"/>
    </source>
</evidence>
<proteinExistence type="predicted"/>
<dbReference type="PANTHER" id="PTHR34698">
    <property type="entry name" value="5-OXOPROLINASE SUBUNIT B"/>
    <property type="match status" value="1"/>
</dbReference>
<name>A0A3B0T684_9ZZZZ</name>
<dbReference type="NCBIfam" id="TIGR00370">
    <property type="entry name" value="5-oxoprolinase subunit PxpB"/>
    <property type="match status" value="1"/>
</dbReference>
<dbReference type="SUPFAM" id="SSF50891">
    <property type="entry name" value="Cyclophilin-like"/>
    <property type="match status" value="1"/>
</dbReference>
<keyword evidence="2 5" id="KW-0378">Hydrolase</keyword>
<evidence type="ECO:0000256" key="2">
    <source>
        <dbReference type="ARBA" id="ARBA00022801"/>
    </source>
</evidence>
<feature type="domain" description="Carboxyltransferase" evidence="4">
    <location>
        <begin position="4"/>
        <end position="205"/>
    </location>
</feature>
<dbReference type="InterPro" id="IPR010016">
    <property type="entry name" value="PxpB"/>
</dbReference>
<dbReference type="EC" id="3.5.1.54" evidence="5"/>
<accession>A0A3B0T684</accession>
<dbReference type="InterPro" id="IPR029000">
    <property type="entry name" value="Cyclophilin-like_dom_sf"/>
</dbReference>
<dbReference type="Gene3D" id="2.40.100.10">
    <property type="entry name" value="Cyclophilin-like"/>
    <property type="match status" value="1"/>
</dbReference>
<reference evidence="5" key="1">
    <citation type="submission" date="2018-06" db="EMBL/GenBank/DDBJ databases">
        <authorList>
            <person name="Zhirakovskaya E."/>
        </authorList>
    </citation>
    <scope>NUCLEOTIDE SEQUENCE</scope>
</reference>
<evidence type="ECO:0000256" key="3">
    <source>
        <dbReference type="ARBA" id="ARBA00022840"/>
    </source>
</evidence>
<keyword evidence="3" id="KW-0067">ATP-binding</keyword>
<dbReference type="Pfam" id="PF02682">
    <property type="entry name" value="CT_C_D"/>
    <property type="match status" value="1"/>
</dbReference>
<sequence>MNTPTIKPFGERGFIAQLGGFSSDVDSGLFANAVARALRDKKGVDDAVAGIDTIAMRFDPARIDVEEAYAMLLDAASNTPRNTRRAAAKTIDIPVCYGGEYGPDFDALCTQLKLTPEALITLHSGAAYRVITLGFAPGFVYLGELPEGLSAPRLETPRLRVEAGSVGIAGRYSGVYSLPSPGGWRIIGRTPLTLFNGREKTPFIFEP</sequence>
<dbReference type="AlphaFoldDB" id="A0A3B0T684"/>
<evidence type="ECO:0000259" key="4">
    <source>
        <dbReference type="SMART" id="SM00796"/>
    </source>
</evidence>
<organism evidence="5">
    <name type="scientific">hydrothermal vent metagenome</name>
    <dbReference type="NCBI Taxonomy" id="652676"/>
    <lineage>
        <taxon>unclassified sequences</taxon>
        <taxon>metagenomes</taxon>
        <taxon>ecological metagenomes</taxon>
    </lineage>
</organism>
<dbReference type="SMART" id="SM00796">
    <property type="entry name" value="AHS1"/>
    <property type="match status" value="1"/>
</dbReference>
<dbReference type="SUPFAM" id="SSF160467">
    <property type="entry name" value="PH0987 N-terminal domain-like"/>
    <property type="match status" value="1"/>
</dbReference>
<dbReference type="GO" id="GO:0005524">
    <property type="term" value="F:ATP binding"/>
    <property type="evidence" value="ECO:0007669"/>
    <property type="project" value="UniProtKB-KW"/>
</dbReference>
<feature type="non-terminal residue" evidence="5">
    <location>
        <position position="207"/>
    </location>
</feature>
<dbReference type="GO" id="GO:0004039">
    <property type="term" value="F:allophanate hydrolase activity"/>
    <property type="evidence" value="ECO:0007669"/>
    <property type="project" value="UniProtKB-EC"/>
</dbReference>
<dbReference type="PANTHER" id="PTHR34698:SF2">
    <property type="entry name" value="5-OXOPROLINASE SUBUNIT B"/>
    <property type="match status" value="1"/>
</dbReference>
<evidence type="ECO:0000256" key="1">
    <source>
        <dbReference type="ARBA" id="ARBA00022741"/>
    </source>
</evidence>
<dbReference type="EMBL" id="UOEH01000364">
    <property type="protein sequence ID" value="VAW02426.1"/>
    <property type="molecule type" value="Genomic_DNA"/>
</dbReference>
<keyword evidence="1" id="KW-0547">Nucleotide-binding</keyword>
<protein>
    <submittedName>
        <fullName evidence="5">Allophanate hydrolase 2 subunit 1</fullName>
        <ecNumber evidence="5">3.5.1.54</ecNumber>
    </submittedName>
</protein>
<gene>
    <name evidence="5" type="ORF">MNBD_ALPHA05-409</name>
</gene>
<dbReference type="InterPro" id="IPR003833">
    <property type="entry name" value="CT_C_D"/>
</dbReference>